<dbReference type="InterPro" id="IPR017896">
    <property type="entry name" value="4Fe4S_Fe-S-bd"/>
</dbReference>
<dbReference type="Pfam" id="PF13484">
    <property type="entry name" value="Fer4_16"/>
    <property type="match status" value="1"/>
</dbReference>
<reference evidence="3 5" key="1">
    <citation type="journal article" date="2019" name="Nat. Microbiol.">
        <title>Expanding anaerobic alkane metabolism in the domain of Archaea.</title>
        <authorList>
            <person name="Wang Y."/>
            <person name="Wegener G."/>
            <person name="Hou J."/>
            <person name="Wang F."/>
            <person name="Xiao X."/>
        </authorList>
    </citation>
    <scope>NUCLEOTIDE SEQUENCE [LARGE SCALE GENOMIC DNA]</scope>
    <source>
        <strain evidence="3">WYZ-LMO11</strain>
    </source>
</reference>
<sequence>MKNDELFSIAKIAGASIIGVADLSLLRDLSTYDIKIDKFKYGISIGVALPNYAIELIQTDNPGILYAHAYHLANNLIDLISMRIAGWISSKGYLSLIIPASLREDIEKLVGHISHKAIACAAGLGWIGRNGLLINPIYGPRIRLGSILTNMPLEPGTPMKNQCGDCRLCIDSCPTGALKYSNFEYYPKSREEIFDAKKCSERLENLKNVLLKKSFQSAYAATVCGMCIKVCPIGKPNMT</sequence>
<evidence type="ECO:0000313" key="4">
    <source>
        <dbReference type="Proteomes" id="UP000316080"/>
    </source>
</evidence>
<dbReference type="Gene3D" id="3.30.70.20">
    <property type="match status" value="1"/>
</dbReference>
<proteinExistence type="predicted"/>
<dbReference type="PROSITE" id="PS51379">
    <property type="entry name" value="4FE4S_FER_2"/>
    <property type="match status" value="1"/>
</dbReference>
<evidence type="ECO:0000313" key="5">
    <source>
        <dbReference type="Proteomes" id="UP000317265"/>
    </source>
</evidence>
<name>A0A523BAP8_9CREN</name>
<organism evidence="3 5">
    <name type="scientific">Thermoproteota archaeon</name>
    <dbReference type="NCBI Taxonomy" id="2056631"/>
    <lineage>
        <taxon>Archaea</taxon>
        <taxon>Thermoproteota</taxon>
    </lineage>
</organism>
<dbReference type="EMBL" id="QNVI01000061">
    <property type="protein sequence ID" value="TDA38019.1"/>
    <property type="molecule type" value="Genomic_DNA"/>
</dbReference>
<protein>
    <submittedName>
        <fullName evidence="3">Epoxyqueuosine reductase</fullName>
    </submittedName>
</protein>
<reference evidence="2 4" key="2">
    <citation type="journal article" date="2019" name="Nat. Microbiol.">
        <title>Wide diversity of methane and short-chain alkane metabolisms in uncultured archaea.</title>
        <authorList>
            <person name="Borrel G."/>
            <person name="Adam P.S."/>
            <person name="McKay L.J."/>
            <person name="Chen L.X."/>
            <person name="Sierra-Garcia I.N."/>
            <person name="Sieber C.M."/>
            <person name="Letourneur Q."/>
            <person name="Ghozlane A."/>
            <person name="Andersen G.L."/>
            <person name="Li W.J."/>
            <person name="Hallam S.J."/>
            <person name="Muyzer G."/>
            <person name="de Oliveira V.M."/>
            <person name="Inskeep W.P."/>
            <person name="Banfield J.F."/>
            <person name="Gribaldo S."/>
        </authorList>
    </citation>
    <scope>NUCLEOTIDE SEQUENCE [LARGE SCALE GENOMIC DNA]</scope>
    <source>
        <strain evidence="2">Verst-YHS</strain>
    </source>
</reference>
<evidence type="ECO:0000313" key="2">
    <source>
        <dbReference type="EMBL" id="RZN57910.1"/>
    </source>
</evidence>
<dbReference type="GO" id="GO:0016491">
    <property type="term" value="F:oxidoreductase activity"/>
    <property type="evidence" value="ECO:0007669"/>
    <property type="project" value="UniProtKB-ARBA"/>
</dbReference>
<evidence type="ECO:0000313" key="3">
    <source>
        <dbReference type="EMBL" id="TDA38019.1"/>
    </source>
</evidence>
<dbReference type="AlphaFoldDB" id="A0A523BAP8"/>
<dbReference type="EMBL" id="RXIH01000001">
    <property type="protein sequence ID" value="RZN57910.1"/>
    <property type="molecule type" value="Genomic_DNA"/>
</dbReference>
<dbReference type="Proteomes" id="UP000316080">
    <property type="component" value="Unassembled WGS sequence"/>
</dbReference>
<gene>
    <name evidence="3" type="ORF">DSO09_05790</name>
    <name evidence="2" type="ORF">EF809_00425</name>
</gene>
<accession>A0A523BAP8</accession>
<dbReference type="PROSITE" id="PS00198">
    <property type="entry name" value="4FE4S_FER_1"/>
    <property type="match status" value="1"/>
</dbReference>
<evidence type="ECO:0000259" key="1">
    <source>
        <dbReference type="PROSITE" id="PS51379"/>
    </source>
</evidence>
<dbReference type="InterPro" id="IPR017900">
    <property type="entry name" value="4Fe4S_Fe_S_CS"/>
</dbReference>
<dbReference type="PANTHER" id="PTHR42827">
    <property type="entry name" value="IRON-SULFUR CLUSTER-BINDING PROTEIN-RELATED"/>
    <property type="match status" value="1"/>
</dbReference>
<dbReference type="PANTHER" id="PTHR42827:SF1">
    <property type="entry name" value="IRON-SULFUR CLUSTER-BINDING PROTEIN"/>
    <property type="match status" value="1"/>
</dbReference>
<feature type="domain" description="4Fe-4S ferredoxin-type" evidence="1">
    <location>
        <begin position="156"/>
        <end position="183"/>
    </location>
</feature>
<dbReference type="Proteomes" id="UP000317265">
    <property type="component" value="Unassembled WGS sequence"/>
</dbReference>
<dbReference type="SUPFAM" id="SSF54862">
    <property type="entry name" value="4Fe-4S ferredoxins"/>
    <property type="match status" value="1"/>
</dbReference>
<comment type="caution">
    <text evidence="3">The sequence shown here is derived from an EMBL/GenBank/DDBJ whole genome shotgun (WGS) entry which is preliminary data.</text>
</comment>